<evidence type="ECO:0000313" key="2">
    <source>
        <dbReference type="Proteomes" id="UP000001194"/>
    </source>
</evidence>
<dbReference type="SUPFAM" id="SSF52047">
    <property type="entry name" value="RNI-like"/>
    <property type="match status" value="1"/>
</dbReference>
<dbReference type="HOGENOM" id="CLU_018544_14_2_1"/>
<name>B0DT02_LACBS</name>
<gene>
    <name evidence="1" type="ORF">LACBIDRAFT_332517</name>
</gene>
<dbReference type="EMBL" id="DS547131">
    <property type="protein sequence ID" value="EDR02327.1"/>
    <property type="molecule type" value="Genomic_DNA"/>
</dbReference>
<keyword evidence="2" id="KW-1185">Reference proteome</keyword>
<dbReference type="InParanoid" id="B0DT02"/>
<dbReference type="Gene3D" id="3.80.10.10">
    <property type="entry name" value="Ribonuclease Inhibitor"/>
    <property type="match status" value="1"/>
</dbReference>
<dbReference type="KEGG" id="lbc:LACBIDRAFT_332517"/>
<accession>B0DT02</accession>
<evidence type="ECO:0000313" key="1">
    <source>
        <dbReference type="EMBL" id="EDR02327.1"/>
    </source>
</evidence>
<dbReference type="Proteomes" id="UP000001194">
    <property type="component" value="Unassembled WGS sequence"/>
</dbReference>
<dbReference type="AlphaFoldDB" id="B0DT02"/>
<dbReference type="GeneID" id="6082629"/>
<dbReference type="RefSeq" id="XP_001887004.1">
    <property type="nucleotide sequence ID" value="XM_001886969.1"/>
</dbReference>
<proteinExistence type="predicted"/>
<dbReference type="OrthoDB" id="2847640at2759"/>
<organism evidence="2">
    <name type="scientific">Laccaria bicolor (strain S238N-H82 / ATCC MYA-4686)</name>
    <name type="common">Bicoloured deceiver</name>
    <name type="synonym">Laccaria laccata var. bicolor</name>
    <dbReference type="NCBI Taxonomy" id="486041"/>
    <lineage>
        <taxon>Eukaryota</taxon>
        <taxon>Fungi</taxon>
        <taxon>Dikarya</taxon>
        <taxon>Basidiomycota</taxon>
        <taxon>Agaricomycotina</taxon>
        <taxon>Agaricomycetes</taxon>
        <taxon>Agaricomycetidae</taxon>
        <taxon>Agaricales</taxon>
        <taxon>Agaricineae</taxon>
        <taxon>Hydnangiaceae</taxon>
        <taxon>Laccaria</taxon>
    </lineage>
</organism>
<reference evidence="1 2" key="1">
    <citation type="journal article" date="2008" name="Nature">
        <title>The genome of Laccaria bicolor provides insights into mycorrhizal symbiosis.</title>
        <authorList>
            <person name="Martin F."/>
            <person name="Aerts A."/>
            <person name="Ahren D."/>
            <person name="Brun A."/>
            <person name="Danchin E.G.J."/>
            <person name="Duchaussoy F."/>
            <person name="Gibon J."/>
            <person name="Kohler A."/>
            <person name="Lindquist E."/>
            <person name="Pereda V."/>
            <person name="Salamov A."/>
            <person name="Shapiro H.J."/>
            <person name="Wuyts J."/>
            <person name="Blaudez D."/>
            <person name="Buee M."/>
            <person name="Brokstein P."/>
            <person name="Canbaeck B."/>
            <person name="Cohen D."/>
            <person name="Courty P.E."/>
            <person name="Coutinho P.M."/>
            <person name="Delaruelle C."/>
            <person name="Detter J.C."/>
            <person name="Deveau A."/>
            <person name="DiFazio S."/>
            <person name="Duplessis S."/>
            <person name="Fraissinet-Tachet L."/>
            <person name="Lucic E."/>
            <person name="Frey-Klett P."/>
            <person name="Fourrey C."/>
            <person name="Feussner I."/>
            <person name="Gay G."/>
            <person name="Grimwood J."/>
            <person name="Hoegger P.J."/>
            <person name="Jain P."/>
            <person name="Kilaru S."/>
            <person name="Labbe J."/>
            <person name="Lin Y.C."/>
            <person name="Legue V."/>
            <person name="Le Tacon F."/>
            <person name="Marmeisse R."/>
            <person name="Melayah D."/>
            <person name="Montanini B."/>
            <person name="Muratet M."/>
            <person name="Nehls U."/>
            <person name="Niculita-Hirzel H."/>
            <person name="Oudot-Le Secq M.P."/>
            <person name="Peter M."/>
            <person name="Quesneville H."/>
            <person name="Rajashekar B."/>
            <person name="Reich M."/>
            <person name="Rouhier N."/>
            <person name="Schmutz J."/>
            <person name="Yin T."/>
            <person name="Chalot M."/>
            <person name="Henrissat B."/>
            <person name="Kuees U."/>
            <person name="Lucas S."/>
            <person name="Van de Peer Y."/>
            <person name="Podila G.K."/>
            <person name="Polle A."/>
            <person name="Pukkila P.J."/>
            <person name="Richardson P.M."/>
            <person name="Rouze P."/>
            <person name="Sanders I.R."/>
            <person name="Stajich J.E."/>
            <person name="Tunlid A."/>
            <person name="Tuskan G."/>
            <person name="Grigoriev I.V."/>
        </authorList>
    </citation>
    <scope>NUCLEOTIDE SEQUENCE [LARGE SCALE GENOMIC DNA]</scope>
    <source>
        <strain evidence="2">S238N-H82 / ATCC MYA-4686</strain>
    </source>
</reference>
<protein>
    <submittedName>
        <fullName evidence="1">Predicted protein</fullName>
    </submittedName>
</protein>
<dbReference type="InterPro" id="IPR032675">
    <property type="entry name" value="LRR_dom_sf"/>
</dbReference>
<sequence>MPERLDHSENAKTKNGLLLQMSALESEIAQTQAVLLNQQEQHRLGSETEEEEGETPLFLGKICQSFRYFVWSTPILWTAIRLRLTKARYEAQTELLRDWLSRIANYPISFSLATIDPEGSTPWRSHPPVDILTLLASVSPQWKEARFLSPHIASQCFDNIPGAGKSLLLLTAATAYLSLTFARKLDLSMAPQLSILRLVNFSLPAVLAPWHQLRELFTDNCTMDEIRLIFSNVPQIIRCTFKAIDTDTLSAGPSPLDIELFHQQVPVLEHLEYLELEFYAICPEVSWILEQVKFPSLREVSLTGSFGSTSEEAFLLQIVKSFRSSKLLEVFALYNTKKSSSNRVLTQVLKDIPSVKNLSLEFRNGSLGDEFFNEMLLQRLSSPHADILLPNLQHFSYCGPTALTEHMHLFRDVLVDRFRHGSTYHCPESEYESVALGKELERKLVTIIVVEGSVESVVTFFATPELPQTTERQLYSVISFFKDNSGL</sequence>